<organism evidence="1 2">
    <name type="scientific">Streptomyces autolyticus</name>
    <dbReference type="NCBI Taxonomy" id="75293"/>
    <lineage>
        <taxon>Bacteria</taxon>
        <taxon>Bacillati</taxon>
        <taxon>Actinomycetota</taxon>
        <taxon>Actinomycetes</taxon>
        <taxon>Kitasatosporales</taxon>
        <taxon>Streptomycetaceae</taxon>
        <taxon>Streptomyces</taxon>
    </lineage>
</organism>
<gene>
    <name evidence="1" type="ORF">BV401_00720</name>
</gene>
<dbReference type="RefSeq" id="WP_079255671.1">
    <property type="nucleotide sequence ID" value="NZ_CP019458.1"/>
</dbReference>
<sequence length="59" mass="6366">MSNHDPAEGAAAIELARGRLDELNNVTRAYGHPFHPAAALPEAIEAMPDGWFSSWHPAT</sequence>
<evidence type="ECO:0000313" key="1">
    <source>
        <dbReference type="EMBL" id="AQA09248.1"/>
    </source>
</evidence>
<proteinExistence type="predicted"/>
<name>A0ABM6H5W3_9ACTN</name>
<protein>
    <submittedName>
        <fullName evidence="1">Uncharacterized protein</fullName>
    </submittedName>
</protein>
<dbReference type="Proteomes" id="UP000187851">
    <property type="component" value="Chromosome"/>
</dbReference>
<dbReference type="EMBL" id="CP019458">
    <property type="protein sequence ID" value="AQA09248.1"/>
    <property type="molecule type" value="Genomic_DNA"/>
</dbReference>
<evidence type="ECO:0000313" key="2">
    <source>
        <dbReference type="Proteomes" id="UP000187851"/>
    </source>
</evidence>
<accession>A0ABM6H5W3</accession>
<keyword evidence="2" id="KW-1185">Reference proteome</keyword>
<reference evidence="1 2" key="1">
    <citation type="journal article" date="2017" name="J. Biotechnol.">
        <title>The complete genome sequence of Streptomyces autolyticus CGMCC 0516, the producer of geldanamycin, autolytimycin, reblastatin and elaiophylin.</title>
        <authorList>
            <person name="Yin M."/>
            <person name="Jiang M."/>
            <person name="Ren Z."/>
            <person name="Dong Y."/>
            <person name="Lu T."/>
        </authorList>
    </citation>
    <scope>NUCLEOTIDE SEQUENCE [LARGE SCALE GENOMIC DNA]</scope>
    <source>
        <strain evidence="1 2">CGMCC0516</strain>
    </source>
</reference>